<protein>
    <submittedName>
        <fullName evidence="1">Uncharacterized protein</fullName>
    </submittedName>
</protein>
<evidence type="ECO:0000313" key="2">
    <source>
        <dbReference type="Proteomes" id="UP000828048"/>
    </source>
</evidence>
<sequence length="396" mass="44710">MAKKGANRKSRSGPPLPRKRATIAAVTSRSTTIPELPDDVTCKILLRISDIKSLARCKQVCKNWRNLILQPYFAKSHLLRGSLPLSLILYLPSDGPTNPAHFGILELDDNLARLSRPNATVKFISAIYIPRKECHGGRVIGACNGLVCLRVDNDVVVCNPILPGRHFVLPKLPKLAKAFSSVRFGFGFCPLSVEYKVLTCTVTRKNHLYNMTFDIFTLGRDDTWRSIGGHNRKSFPRFYTGDDFVFVNGALHWLGTSMASKFLCYFDVENEELGSLTLDCHIGGVSHLGVLDGLLYLSDLRSLSDVKVWVMEDYIQTGAWTLKWVVELQHLHVVDGPVRPIKILKDGTVLMIFRDKRLISYNPQTRVIERINYRRVGFWTASIAHTPNFFCPPWLL</sequence>
<evidence type="ECO:0000313" key="1">
    <source>
        <dbReference type="EMBL" id="KAH7842489.1"/>
    </source>
</evidence>
<comment type="caution">
    <text evidence="1">The sequence shown here is derived from an EMBL/GenBank/DDBJ whole genome shotgun (WGS) entry which is preliminary data.</text>
</comment>
<keyword evidence="2" id="KW-1185">Reference proteome</keyword>
<name>A0ACB7XNJ0_9ERIC</name>
<gene>
    <name evidence="1" type="ORF">Vadar_005902</name>
</gene>
<dbReference type="Proteomes" id="UP000828048">
    <property type="component" value="Chromosome 1"/>
</dbReference>
<dbReference type="EMBL" id="CM037151">
    <property type="protein sequence ID" value="KAH7842489.1"/>
    <property type="molecule type" value="Genomic_DNA"/>
</dbReference>
<accession>A0ACB7XNJ0</accession>
<proteinExistence type="predicted"/>
<reference evidence="1 2" key="1">
    <citation type="journal article" date="2021" name="Hortic Res">
        <title>High-quality reference genome and annotation aids understanding of berry development for evergreen blueberry (Vaccinium darrowii).</title>
        <authorList>
            <person name="Yu J."/>
            <person name="Hulse-Kemp A.M."/>
            <person name="Babiker E."/>
            <person name="Staton M."/>
        </authorList>
    </citation>
    <scope>NUCLEOTIDE SEQUENCE [LARGE SCALE GENOMIC DNA]</scope>
    <source>
        <strain evidence="2">cv. NJ 8807/NJ 8810</strain>
        <tissue evidence="1">Young leaf</tissue>
    </source>
</reference>
<organism evidence="1 2">
    <name type="scientific">Vaccinium darrowii</name>
    <dbReference type="NCBI Taxonomy" id="229202"/>
    <lineage>
        <taxon>Eukaryota</taxon>
        <taxon>Viridiplantae</taxon>
        <taxon>Streptophyta</taxon>
        <taxon>Embryophyta</taxon>
        <taxon>Tracheophyta</taxon>
        <taxon>Spermatophyta</taxon>
        <taxon>Magnoliopsida</taxon>
        <taxon>eudicotyledons</taxon>
        <taxon>Gunneridae</taxon>
        <taxon>Pentapetalae</taxon>
        <taxon>asterids</taxon>
        <taxon>Ericales</taxon>
        <taxon>Ericaceae</taxon>
        <taxon>Vaccinioideae</taxon>
        <taxon>Vaccinieae</taxon>
        <taxon>Vaccinium</taxon>
    </lineage>
</organism>